<gene>
    <name evidence="1" type="ORF">VICG_00266</name>
</gene>
<dbReference type="InParanoid" id="L2GQ29"/>
<dbReference type="GO" id="GO:0043022">
    <property type="term" value="F:ribosome binding"/>
    <property type="evidence" value="ECO:0007669"/>
    <property type="project" value="TreeGrafter"/>
</dbReference>
<dbReference type="PANTHER" id="PTHR14094">
    <property type="entry name" value="SIGNAL RECOGNITION PARTICLE 72"/>
    <property type="match status" value="1"/>
</dbReference>
<proteinExistence type="predicted"/>
<dbReference type="VEuPathDB" id="MicrosporidiaDB:VICG_00266"/>
<dbReference type="GO" id="GO:0005786">
    <property type="term" value="C:signal recognition particle, endoplasmic reticulum targeting"/>
    <property type="evidence" value="ECO:0007669"/>
    <property type="project" value="TreeGrafter"/>
</dbReference>
<dbReference type="GO" id="GO:0008312">
    <property type="term" value="F:7S RNA binding"/>
    <property type="evidence" value="ECO:0007669"/>
    <property type="project" value="TreeGrafter"/>
</dbReference>
<dbReference type="GeneID" id="19880984"/>
<protein>
    <submittedName>
        <fullName evidence="1">Uncharacterized protein</fullName>
    </submittedName>
</protein>
<dbReference type="Gene3D" id="1.25.40.10">
    <property type="entry name" value="Tetratricopeptide repeat domain"/>
    <property type="match status" value="1"/>
</dbReference>
<name>L2GQ29_VITCO</name>
<evidence type="ECO:0000313" key="1">
    <source>
        <dbReference type="EMBL" id="ELA42951.1"/>
    </source>
</evidence>
<accession>L2GQ29</accession>
<dbReference type="RefSeq" id="XP_007603719.1">
    <property type="nucleotide sequence ID" value="XM_007603657.1"/>
</dbReference>
<dbReference type="InterPro" id="IPR026270">
    <property type="entry name" value="SRP72"/>
</dbReference>
<dbReference type="OMA" id="EKGYCYY"/>
<reference evidence="2" key="1">
    <citation type="submission" date="2011-05" db="EMBL/GenBank/DDBJ databases">
        <title>The genome sequence of Vittaforma corneae strain ATCC 50505.</title>
        <authorList>
            <consortium name="The Broad Institute Genome Sequencing Platform"/>
            <person name="Cuomo C."/>
            <person name="Didier E."/>
            <person name="Bowers L."/>
            <person name="Young S.K."/>
            <person name="Zeng Q."/>
            <person name="Gargeya S."/>
            <person name="Fitzgerald M."/>
            <person name="Haas B."/>
            <person name="Abouelleil A."/>
            <person name="Alvarado L."/>
            <person name="Arachchi H.M."/>
            <person name="Berlin A."/>
            <person name="Chapman S.B."/>
            <person name="Gearin G."/>
            <person name="Goldberg J."/>
            <person name="Griggs A."/>
            <person name="Gujja S."/>
            <person name="Hansen M."/>
            <person name="Heiman D."/>
            <person name="Howarth C."/>
            <person name="Larimer J."/>
            <person name="Lui A."/>
            <person name="MacDonald P.J.P."/>
            <person name="McCowen C."/>
            <person name="Montmayeur A."/>
            <person name="Murphy C."/>
            <person name="Neiman D."/>
            <person name="Pearson M."/>
            <person name="Priest M."/>
            <person name="Roberts A."/>
            <person name="Saif S."/>
            <person name="Shea T."/>
            <person name="Sisk P."/>
            <person name="Stolte C."/>
            <person name="Sykes S."/>
            <person name="Wortman J."/>
            <person name="Nusbaum C."/>
            <person name="Birren B."/>
        </authorList>
    </citation>
    <scope>NUCLEOTIDE SEQUENCE [LARGE SCALE GENOMIC DNA]</scope>
    <source>
        <strain evidence="2">ATCC 50505</strain>
    </source>
</reference>
<keyword evidence="2" id="KW-1185">Reference proteome</keyword>
<evidence type="ECO:0000313" key="2">
    <source>
        <dbReference type="Proteomes" id="UP000011082"/>
    </source>
</evidence>
<dbReference type="PANTHER" id="PTHR14094:SF9">
    <property type="entry name" value="SIGNAL RECOGNITION PARTICLE SUBUNIT SRP72"/>
    <property type="match status" value="1"/>
</dbReference>
<dbReference type="Pfam" id="PF17004">
    <property type="entry name" value="SRP_TPR_like"/>
    <property type="match status" value="1"/>
</dbReference>
<dbReference type="InterPro" id="IPR011990">
    <property type="entry name" value="TPR-like_helical_dom_sf"/>
</dbReference>
<dbReference type="SUPFAM" id="SSF48452">
    <property type="entry name" value="TPR-like"/>
    <property type="match status" value="1"/>
</dbReference>
<dbReference type="Proteomes" id="UP000011082">
    <property type="component" value="Unassembled WGS sequence"/>
</dbReference>
<organism evidence="1 2">
    <name type="scientific">Vittaforma corneae (strain ATCC 50505)</name>
    <name type="common">Microsporidian parasite</name>
    <name type="synonym">Nosema corneum</name>
    <dbReference type="NCBI Taxonomy" id="993615"/>
    <lineage>
        <taxon>Eukaryota</taxon>
        <taxon>Fungi</taxon>
        <taxon>Fungi incertae sedis</taxon>
        <taxon>Microsporidia</taxon>
        <taxon>Nosematidae</taxon>
        <taxon>Vittaforma</taxon>
    </lineage>
</organism>
<dbReference type="EMBL" id="JH370130">
    <property type="protein sequence ID" value="ELA42951.1"/>
    <property type="molecule type" value="Genomic_DNA"/>
</dbReference>
<sequence length="330" mass="38595">MEDLRSLVQNEEHEKILQLASPEYNRYKVIAAIQLEKYEEALLYASKASFELAYIHYKLKNFKKALKVLRKLSGKQADILKSQCLYFLGYYSDAYGLLSRHGNSDEFAVNLAAMEALAFLNNKIKPSLFTSKDTKMLSKVLKLRFTDPECLLEGEYNESFKFIEDERKWVQIMMGLHNKYEMENSCIQKQLKNLSEVYADSFSKRETEIFNFNIGRENTIAKPVLFQSNFIANNTKSDYQIFKDYQVNTNEYVSGKKTFQPFHDRLRLLKCLIIAKRKPTKERSMKIIKALEKVEESTEKKVLNLLASDLPEDEFQKKALDLIFQVPEEQ</sequence>
<dbReference type="InterPro" id="IPR031545">
    <property type="entry name" value="SRP72_TPR-like"/>
</dbReference>
<dbReference type="AlphaFoldDB" id="L2GQ29"/>
<dbReference type="OrthoDB" id="5421607at2759"/>
<dbReference type="HOGENOM" id="CLU_071075_0_0_1"/>
<dbReference type="GO" id="GO:0006614">
    <property type="term" value="P:SRP-dependent cotranslational protein targeting to membrane"/>
    <property type="evidence" value="ECO:0007669"/>
    <property type="project" value="InterPro"/>
</dbReference>